<name>A0ABX4P385_9LEPT</name>
<keyword evidence="2" id="KW-0238">DNA-binding</keyword>
<dbReference type="EMBL" id="NPDU01000011">
    <property type="protein sequence ID" value="PJZ62894.1"/>
    <property type="molecule type" value="Genomic_DNA"/>
</dbReference>
<evidence type="ECO:0000313" key="2">
    <source>
        <dbReference type="EMBL" id="PJZ62894.1"/>
    </source>
</evidence>
<comment type="caution">
    <text evidence="2">The sequence shown here is derived from an EMBL/GenBank/DDBJ whole genome shotgun (WGS) entry which is preliminary data.</text>
</comment>
<dbReference type="RefSeq" id="WP_100788020.1">
    <property type="nucleotide sequence ID" value="NZ_NPDU01000011.1"/>
</dbReference>
<dbReference type="InterPro" id="IPR009061">
    <property type="entry name" value="DNA-bd_dom_put_sf"/>
</dbReference>
<reference evidence="2 3" key="1">
    <citation type="submission" date="2017-07" db="EMBL/GenBank/DDBJ databases">
        <title>Leptospira spp. isolated from tropical soils.</title>
        <authorList>
            <person name="Thibeaux R."/>
            <person name="Iraola G."/>
            <person name="Ferres I."/>
            <person name="Bierque E."/>
            <person name="Girault D."/>
            <person name="Soupe-Gilbert M.-E."/>
            <person name="Picardeau M."/>
            <person name="Goarant C."/>
        </authorList>
    </citation>
    <scope>NUCLEOTIDE SEQUENCE [LARGE SCALE GENOMIC DNA]</scope>
    <source>
        <strain evidence="2 3">FH2-B-D1</strain>
    </source>
</reference>
<dbReference type="SUPFAM" id="SSF46955">
    <property type="entry name" value="Putative DNA-binding domain"/>
    <property type="match status" value="1"/>
</dbReference>
<feature type="domain" description="Helix-turn-helix" evidence="1">
    <location>
        <begin position="44"/>
        <end position="88"/>
    </location>
</feature>
<sequence length="100" mass="11804">MSEIKGHTRKGSLLRINQRALPDEGKSLEQEQELLIPQDKNRVFKTKDAAKYLNLSVRTFTQYVIDHEIPFVQWSPRVRRFFVSDLDKVALSLKTKKRLY</sequence>
<gene>
    <name evidence="2" type="ORF">CH376_06035</name>
</gene>
<evidence type="ECO:0000259" key="1">
    <source>
        <dbReference type="Pfam" id="PF12728"/>
    </source>
</evidence>
<proteinExistence type="predicted"/>
<evidence type="ECO:0000313" key="3">
    <source>
        <dbReference type="Proteomes" id="UP000232149"/>
    </source>
</evidence>
<protein>
    <submittedName>
        <fullName evidence="2">DNA-binding protein</fullName>
    </submittedName>
</protein>
<dbReference type="InterPro" id="IPR041657">
    <property type="entry name" value="HTH_17"/>
</dbReference>
<organism evidence="2 3">
    <name type="scientific">Leptospira adleri</name>
    <dbReference type="NCBI Taxonomy" id="2023186"/>
    <lineage>
        <taxon>Bacteria</taxon>
        <taxon>Pseudomonadati</taxon>
        <taxon>Spirochaetota</taxon>
        <taxon>Spirochaetia</taxon>
        <taxon>Leptospirales</taxon>
        <taxon>Leptospiraceae</taxon>
        <taxon>Leptospira</taxon>
    </lineage>
</organism>
<dbReference type="Proteomes" id="UP000232149">
    <property type="component" value="Unassembled WGS sequence"/>
</dbReference>
<dbReference type="GO" id="GO:0003677">
    <property type="term" value="F:DNA binding"/>
    <property type="evidence" value="ECO:0007669"/>
    <property type="project" value="UniProtKB-KW"/>
</dbReference>
<accession>A0ABX4P385</accession>
<keyword evidence="3" id="KW-1185">Reference proteome</keyword>
<dbReference type="Pfam" id="PF12728">
    <property type="entry name" value="HTH_17"/>
    <property type="match status" value="1"/>
</dbReference>